<dbReference type="EMBL" id="CVRI01000075">
    <property type="protein sequence ID" value="CRL08590.1"/>
    <property type="molecule type" value="Genomic_DNA"/>
</dbReference>
<gene>
    <name evidence="1" type="ORF">CLUMA_CG021473</name>
</gene>
<evidence type="ECO:0000313" key="1">
    <source>
        <dbReference type="EMBL" id="CRL08590.1"/>
    </source>
</evidence>
<keyword evidence="2" id="KW-1185">Reference proteome</keyword>
<dbReference type="AlphaFoldDB" id="A0A1J1JAJ1"/>
<evidence type="ECO:0000313" key="2">
    <source>
        <dbReference type="Proteomes" id="UP000183832"/>
    </source>
</evidence>
<name>A0A1J1JAJ1_9DIPT</name>
<proteinExistence type="predicted"/>
<accession>A0A1J1JAJ1</accession>
<sequence>MLNKNKAKVQLVDIKRTRKAKRCMRKTTSAFYYHFFVDNQREENILWDFMKHYRCNYQRIVLEMAPLLKKAFPFSIFNINCFKCQVTVLRISDCKRDKINQANVGFMPLGSSKQQISFERDEVAEAETKN</sequence>
<dbReference type="Proteomes" id="UP000183832">
    <property type="component" value="Unassembled WGS sequence"/>
</dbReference>
<protein>
    <submittedName>
        <fullName evidence="1">CLUMA_CG021473, isoform A</fullName>
    </submittedName>
</protein>
<organism evidence="1 2">
    <name type="scientific">Clunio marinus</name>
    <dbReference type="NCBI Taxonomy" id="568069"/>
    <lineage>
        <taxon>Eukaryota</taxon>
        <taxon>Metazoa</taxon>
        <taxon>Ecdysozoa</taxon>
        <taxon>Arthropoda</taxon>
        <taxon>Hexapoda</taxon>
        <taxon>Insecta</taxon>
        <taxon>Pterygota</taxon>
        <taxon>Neoptera</taxon>
        <taxon>Endopterygota</taxon>
        <taxon>Diptera</taxon>
        <taxon>Nematocera</taxon>
        <taxon>Chironomoidea</taxon>
        <taxon>Chironomidae</taxon>
        <taxon>Clunio</taxon>
    </lineage>
</organism>
<reference evidence="1 2" key="1">
    <citation type="submission" date="2015-04" db="EMBL/GenBank/DDBJ databases">
        <authorList>
            <person name="Syromyatnikov M.Y."/>
            <person name="Popov V.N."/>
        </authorList>
    </citation>
    <scope>NUCLEOTIDE SEQUENCE [LARGE SCALE GENOMIC DNA]</scope>
</reference>